<dbReference type="GO" id="GO:0006351">
    <property type="term" value="P:DNA-templated transcription"/>
    <property type="evidence" value="ECO:0007669"/>
    <property type="project" value="InterPro"/>
</dbReference>
<dbReference type="STRING" id="1442369.A0A0D2GP07"/>
<dbReference type="RefSeq" id="XP_013266943.1">
    <property type="nucleotide sequence ID" value="XM_013411489.1"/>
</dbReference>
<dbReference type="CDD" id="cd12148">
    <property type="entry name" value="fungal_TF_MHR"/>
    <property type="match status" value="1"/>
</dbReference>
<feature type="coiled-coil region" evidence="7">
    <location>
        <begin position="34"/>
        <end position="61"/>
    </location>
</feature>
<gene>
    <name evidence="10" type="ORF">Z518_10980</name>
</gene>
<feature type="compositionally biased region" description="Polar residues" evidence="8">
    <location>
        <begin position="87"/>
        <end position="109"/>
    </location>
</feature>
<evidence type="ECO:0000313" key="10">
    <source>
        <dbReference type="EMBL" id="KIX00053.1"/>
    </source>
</evidence>
<dbReference type="PANTHER" id="PTHR40626">
    <property type="entry name" value="MIP31509P"/>
    <property type="match status" value="1"/>
</dbReference>
<dbReference type="Proteomes" id="UP000053617">
    <property type="component" value="Unassembled WGS sequence"/>
</dbReference>
<dbReference type="InterPro" id="IPR007219">
    <property type="entry name" value="XnlR_reg_dom"/>
</dbReference>
<evidence type="ECO:0000256" key="3">
    <source>
        <dbReference type="ARBA" id="ARBA00022737"/>
    </source>
</evidence>
<dbReference type="GO" id="GO:0000785">
    <property type="term" value="C:chromatin"/>
    <property type="evidence" value="ECO:0007669"/>
    <property type="project" value="TreeGrafter"/>
</dbReference>
<keyword evidence="6" id="KW-0539">Nucleus</keyword>
<keyword evidence="2" id="KW-0479">Metal-binding</keyword>
<keyword evidence="4" id="KW-0863">Zinc-finger</keyword>
<dbReference type="GO" id="GO:0000978">
    <property type="term" value="F:RNA polymerase II cis-regulatory region sequence-specific DNA binding"/>
    <property type="evidence" value="ECO:0007669"/>
    <property type="project" value="InterPro"/>
</dbReference>
<evidence type="ECO:0000256" key="4">
    <source>
        <dbReference type="ARBA" id="ARBA00022771"/>
    </source>
</evidence>
<evidence type="ECO:0000259" key="9">
    <source>
        <dbReference type="Pfam" id="PF04082"/>
    </source>
</evidence>
<dbReference type="Pfam" id="PF04082">
    <property type="entry name" value="Fungal_trans"/>
    <property type="match status" value="1"/>
</dbReference>
<keyword evidence="5" id="KW-0862">Zinc</keyword>
<keyword evidence="11" id="KW-1185">Reference proteome</keyword>
<organism evidence="10 11">
    <name type="scientific">Rhinocladiella mackenziei CBS 650.93</name>
    <dbReference type="NCBI Taxonomy" id="1442369"/>
    <lineage>
        <taxon>Eukaryota</taxon>
        <taxon>Fungi</taxon>
        <taxon>Dikarya</taxon>
        <taxon>Ascomycota</taxon>
        <taxon>Pezizomycotina</taxon>
        <taxon>Eurotiomycetes</taxon>
        <taxon>Chaetothyriomycetidae</taxon>
        <taxon>Chaetothyriales</taxon>
        <taxon>Herpotrichiellaceae</taxon>
        <taxon>Rhinocladiella</taxon>
    </lineage>
</organism>
<accession>A0A0D2GP07</accession>
<dbReference type="PANTHER" id="PTHR40626:SF13">
    <property type="entry name" value="RESPIRATION FACTOR 2-RELATED"/>
    <property type="match status" value="1"/>
</dbReference>
<evidence type="ECO:0000256" key="7">
    <source>
        <dbReference type="SAM" id="Coils"/>
    </source>
</evidence>
<feature type="region of interest" description="Disordered" evidence="8">
    <location>
        <begin position="85"/>
        <end position="148"/>
    </location>
</feature>
<evidence type="ECO:0000256" key="2">
    <source>
        <dbReference type="ARBA" id="ARBA00022723"/>
    </source>
</evidence>
<dbReference type="GO" id="GO:0000981">
    <property type="term" value="F:DNA-binding transcription factor activity, RNA polymerase II-specific"/>
    <property type="evidence" value="ECO:0007669"/>
    <property type="project" value="InterPro"/>
</dbReference>
<protein>
    <recommendedName>
        <fullName evidence="9">Xylanolytic transcriptional activator regulatory domain-containing protein</fullName>
    </recommendedName>
</protein>
<feature type="domain" description="Xylanolytic transcriptional activator regulatory" evidence="9">
    <location>
        <begin position="326"/>
        <end position="524"/>
    </location>
</feature>
<proteinExistence type="predicted"/>
<evidence type="ECO:0000256" key="8">
    <source>
        <dbReference type="SAM" id="MobiDB-lite"/>
    </source>
</evidence>
<reference evidence="10 11" key="1">
    <citation type="submission" date="2015-01" db="EMBL/GenBank/DDBJ databases">
        <title>The Genome Sequence of Rhinocladiella mackenzie CBS 650.93.</title>
        <authorList>
            <consortium name="The Broad Institute Genomics Platform"/>
            <person name="Cuomo C."/>
            <person name="de Hoog S."/>
            <person name="Gorbushina A."/>
            <person name="Stielow B."/>
            <person name="Teixiera M."/>
            <person name="Abouelleil A."/>
            <person name="Chapman S.B."/>
            <person name="Priest M."/>
            <person name="Young S.K."/>
            <person name="Wortman J."/>
            <person name="Nusbaum C."/>
            <person name="Birren B."/>
        </authorList>
    </citation>
    <scope>NUCLEOTIDE SEQUENCE [LARGE SCALE GENOMIC DNA]</scope>
    <source>
        <strain evidence="10 11">CBS 650.93</strain>
    </source>
</reference>
<name>A0A0D2GP07_9EURO</name>
<evidence type="ECO:0000256" key="1">
    <source>
        <dbReference type="ARBA" id="ARBA00004123"/>
    </source>
</evidence>
<dbReference type="GeneID" id="25299051"/>
<keyword evidence="7" id="KW-0175">Coiled coil</keyword>
<sequence length="802" mass="89113">MWADDKRKPHGCQACGASFGRADVLHRHMKRCEERRLQASRARAESQAADAQRAARDQAEANVRAVLSTSRDLTTVDTVEIVPDRPNTFQSPPSQLHLNTPPASSTSTRTECHGEGELTLNPSFSVLPPHQGRPAPSPESSLLTHRQVPSDHAQSAGFFWNQPQAAFNGFGGPQATLSNQLDHLATNSASQRVPLVPSQPETVEDIANFNVSDFMFLEDSLLPDFEYDFTGLSPGPAAIQVPTQQQPPLVDEDILSSRTRHVTPTPSPNDAQEGRAAYHVSPRPFRVLRCSQGDVEAVEKALLEASHFEVRIPTHLPNRSRLARFLNAYFEYFDPHTPIVHRPSFSVSSAPPALILAMLAIGGCYLSEHDRACQSYEASCRLLAQYEIELLHQSEVELGPIQAALLCVQFGAFTDNPNHFRQAQRQLSLVSDLLKSAETGFPKSSAVAHADWNQWLCAETLSRLTCWAWILNAIIVVYDPTATSHFAHREPSELPLPSNDTLWRASSPGEWAANKETEAPSSLTIKNAVAMILRGQRPAEAVSSFGLLSLLGPILSYICGTERYSVLPSRSVDKDFVSRMEQSLRSWEILWHRHPHAETVPSRHGDPLMVDCLSLLGSAYYHLYMGPELRHLKQIAADPGTRFSAPKYKLQSQIMRAVKYAASSWLVRAKLGIAHLQRTAALSFGGHVLVTAYESALILSWWLSIRRDASFQFSGSGENLDGLRILDGLFQEIFEEIGDQGVCCDFQKVHPGSPPLDFYRMLMHRWVWTYSAVMEQNLKNLDSKLKTAQPNSVTSNLSRIMN</sequence>
<dbReference type="EMBL" id="KN847484">
    <property type="protein sequence ID" value="KIX00053.1"/>
    <property type="molecule type" value="Genomic_DNA"/>
</dbReference>
<evidence type="ECO:0000256" key="6">
    <source>
        <dbReference type="ARBA" id="ARBA00023242"/>
    </source>
</evidence>
<evidence type="ECO:0000313" key="11">
    <source>
        <dbReference type="Proteomes" id="UP000053617"/>
    </source>
</evidence>
<dbReference type="HOGENOM" id="CLU_020127_0_0_1"/>
<keyword evidence="3" id="KW-0677">Repeat</keyword>
<dbReference type="AlphaFoldDB" id="A0A0D2GP07"/>
<dbReference type="GO" id="GO:0008270">
    <property type="term" value="F:zinc ion binding"/>
    <property type="evidence" value="ECO:0007669"/>
    <property type="project" value="UniProtKB-KW"/>
</dbReference>
<evidence type="ECO:0000256" key="5">
    <source>
        <dbReference type="ARBA" id="ARBA00022833"/>
    </source>
</evidence>
<dbReference type="GO" id="GO:0005634">
    <property type="term" value="C:nucleus"/>
    <property type="evidence" value="ECO:0007669"/>
    <property type="project" value="UniProtKB-SubCell"/>
</dbReference>
<dbReference type="InterPro" id="IPR051059">
    <property type="entry name" value="VerF-like"/>
</dbReference>
<comment type="subcellular location">
    <subcellularLocation>
        <location evidence="1">Nucleus</location>
    </subcellularLocation>
</comment>
<dbReference type="OrthoDB" id="4157142at2759"/>
<dbReference type="VEuPathDB" id="FungiDB:Z518_10980"/>